<dbReference type="Pfam" id="PF04398">
    <property type="entry name" value="DUF538"/>
    <property type="match status" value="1"/>
</dbReference>
<dbReference type="InterPro" id="IPR036758">
    <property type="entry name" value="At5g01610-like"/>
</dbReference>
<dbReference type="Gramene" id="OPUNC12G05400.1">
    <property type="protein sequence ID" value="OPUNC12G05400.1"/>
    <property type="gene ID" value="OPUNC12G05400"/>
</dbReference>
<proteinExistence type="predicted"/>
<protein>
    <recommendedName>
        <fullName evidence="4">DUF538 family protein</fullName>
    </recommendedName>
</protein>
<evidence type="ECO:0000313" key="2">
    <source>
        <dbReference type="EnsemblPlants" id="OPUNC12G05400.1"/>
    </source>
</evidence>
<dbReference type="InterPro" id="IPR007493">
    <property type="entry name" value="DUF538"/>
</dbReference>
<sequence>MAATHPLLVVVLLAAVVLAVAATPAAAAAGNGTTSSSAPTAYEMLEKYDFPRGILPVGVEGYELREDGRFEVYFPRDCEFMLARTWLVRYGARIAGAAASGQLTSLQGVYVKVLFVWLPVGEVDRSGDTLSFYIGPVSTSFPLSDFAHSPHCRGYDHLPAAAAAAAADAVAACDLSRDG</sequence>
<name>A0A0E0MKK0_ORYPU</name>
<evidence type="ECO:0008006" key="4">
    <source>
        <dbReference type="Google" id="ProtNLM"/>
    </source>
</evidence>
<keyword evidence="3" id="KW-1185">Reference proteome</keyword>
<dbReference type="PANTHER" id="PTHR31676:SF27">
    <property type="entry name" value="EXPRESSED PROTEIN"/>
    <property type="match status" value="1"/>
</dbReference>
<accession>A0A0E0MKK0</accession>
<dbReference type="PANTHER" id="PTHR31676">
    <property type="entry name" value="T31J12.3 PROTEIN-RELATED"/>
    <property type="match status" value="1"/>
</dbReference>
<dbReference type="eggNOG" id="ENOG502S26J">
    <property type="taxonomic scope" value="Eukaryota"/>
</dbReference>
<keyword evidence="1" id="KW-0732">Signal</keyword>
<reference evidence="2" key="1">
    <citation type="submission" date="2015-04" db="UniProtKB">
        <authorList>
            <consortium name="EnsemblPlants"/>
        </authorList>
    </citation>
    <scope>IDENTIFICATION</scope>
</reference>
<dbReference type="STRING" id="4537.A0A0E0MKK0"/>
<dbReference type="EnsemblPlants" id="OPUNC12G05400.1">
    <property type="protein sequence ID" value="OPUNC12G05400.1"/>
    <property type="gene ID" value="OPUNC12G05400"/>
</dbReference>
<feature type="signal peptide" evidence="1">
    <location>
        <begin position="1"/>
        <end position="22"/>
    </location>
</feature>
<dbReference type="Gene3D" id="2.30.240.10">
    <property type="entry name" value="At5g01610-like"/>
    <property type="match status" value="1"/>
</dbReference>
<feature type="chain" id="PRO_5002367960" description="DUF538 family protein" evidence="1">
    <location>
        <begin position="23"/>
        <end position="179"/>
    </location>
</feature>
<dbReference type="AlphaFoldDB" id="A0A0E0MKK0"/>
<dbReference type="SUPFAM" id="SSF141562">
    <property type="entry name" value="At5g01610-like"/>
    <property type="match status" value="1"/>
</dbReference>
<dbReference type="HOGENOM" id="CLU_089542_5_1_1"/>
<reference evidence="2" key="2">
    <citation type="submission" date="2018-05" db="EMBL/GenBank/DDBJ databases">
        <title>OpunRS2 (Oryza punctata Reference Sequence Version 2).</title>
        <authorList>
            <person name="Zhang J."/>
            <person name="Kudrna D."/>
            <person name="Lee S."/>
            <person name="Talag J."/>
            <person name="Welchert J."/>
            <person name="Wing R.A."/>
        </authorList>
    </citation>
    <scope>NUCLEOTIDE SEQUENCE [LARGE SCALE GENOMIC DNA]</scope>
</reference>
<dbReference type="Proteomes" id="UP000026962">
    <property type="component" value="Chromosome 12"/>
</dbReference>
<dbReference type="OMA" id="RYNFPRG"/>
<evidence type="ECO:0000313" key="3">
    <source>
        <dbReference type="Proteomes" id="UP000026962"/>
    </source>
</evidence>
<evidence type="ECO:0000256" key="1">
    <source>
        <dbReference type="SAM" id="SignalP"/>
    </source>
</evidence>
<organism evidence="2">
    <name type="scientific">Oryza punctata</name>
    <name type="common">Red rice</name>
    <dbReference type="NCBI Taxonomy" id="4537"/>
    <lineage>
        <taxon>Eukaryota</taxon>
        <taxon>Viridiplantae</taxon>
        <taxon>Streptophyta</taxon>
        <taxon>Embryophyta</taxon>
        <taxon>Tracheophyta</taxon>
        <taxon>Spermatophyta</taxon>
        <taxon>Magnoliopsida</taxon>
        <taxon>Liliopsida</taxon>
        <taxon>Poales</taxon>
        <taxon>Poaceae</taxon>
        <taxon>BOP clade</taxon>
        <taxon>Oryzoideae</taxon>
        <taxon>Oryzeae</taxon>
        <taxon>Oryzinae</taxon>
        <taxon>Oryza</taxon>
    </lineage>
</organism>